<accession>A0A418WGD8</accession>
<protein>
    <submittedName>
        <fullName evidence="2">ThiJ/pfpI-family protein</fullName>
    </submittedName>
</protein>
<evidence type="ECO:0000313" key="3">
    <source>
        <dbReference type="Proteomes" id="UP000284605"/>
    </source>
</evidence>
<gene>
    <name evidence="2" type="ORF">D3874_20535</name>
</gene>
<dbReference type="Gene3D" id="3.40.50.880">
    <property type="match status" value="1"/>
</dbReference>
<dbReference type="AlphaFoldDB" id="A0A418WGD8"/>
<dbReference type="InterPro" id="IPR032633">
    <property type="entry name" value="ThiJ-like"/>
</dbReference>
<feature type="compositionally biased region" description="Basic and acidic residues" evidence="1">
    <location>
        <begin position="228"/>
        <end position="237"/>
    </location>
</feature>
<dbReference type="PANTHER" id="PTHR43068:SF1">
    <property type="entry name" value="SLR1854 PROTEIN"/>
    <property type="match status" value="1"/>
</dbReference>
<dbReference type="EMBL" id="QYUK01000011">
    <property type="protein sequence ID" value="RJF89067.1"/>
    <property type="molecule type" value="Genomic_DNA"/>
</dbReference>
<reference evidence="2 3" key="1">
    <citation type="submission" date="2018-09" db="EMBL/GenBank/DDBJ databases">
        <authorList>
            <person name="Zhu H."/>
        </authorList>
    </citation>
    <scope>NUCLEOTIDE SEQUENCE [LARGE SCALE GENOMIC DNA]</scope>
    <source>
        <strain evidence="2 3">K1W22B-8</strain>
    </source>
</reference>
<dbReference type="Proteomes" id="UP000284605">
    <property type="component" value="Unassembled WGS sequence"/>
</dbReference>
<dbReference type="SUPFAM" id="SSF52317">
    <property type="entry name" value="Class I glutamine amidotransferase-like"/>
    <property type="match status" value="1"/>
</dbReference>
<dbReference type="PANTHER" id="PTHR43068">
    <property type="entry name" value="SLR1854 PROTEIN"/>
    <property type="match status" value="1"/>
</dbReference>
<dbReference type="OrthoDB" id="9792284at2"/>
<sequence length="290" mass="31867">MARVLMPIPDRDFDPSEVAVTWAVLTQAGHTVVFATASGTPGMADDLMLTGRGLDPWGFLPGLDSLVALGLVLRANGDARRAYARMTLDPAFLVPLRWDTLRVEDYDGLFLPGGHRARGMRQYLESKQLQDLTVGFFAAGKPVAAICHGVLLAARSIDPATGRSVLHGRKTTALTWAQESAAWRLNKLGRFWDPHYYRTYREAPGQPAGYMGVEQEVTRALADAGDFRNVPRDDPHYTAKTRGTARDTAGDETPAFVVEDGNYLSGRWPGDAHTLARRFGDLLTRSRRTA</sequence>
<organism evidence="2 3">
    <name type="scientific">Oleomonas cavernae</name>
    <dbReference type="NCBI Taxonomy" id="2320859"/>
    <lineage>
        <taxon>Bacteria</taxon>
        <taxon>Pseudomonadati</taxon>
        <taxon>Pseudomonadota</taxon>
        <taxon>Alphaproteobacteria</taxon>
        <taxon>Acetobacterales</taxon>
        <taxon>Acetobacteraceae</taxon>
        <taxon>Oleomonas</taxon>
    </lineage>
</organism>
<evidence type="ECO:0000313" key="2">
    <source>
        <dbReference type="EMBL" id="RJF89067.1"/>
    </source>
</evidence>
<feature type="region of interest" description="Disordered" evidence="1">
    <location>
        <begin position="228"/>
        <end position="249"/>
    </location>
</feature>
<dbReference type="RefSeq" id="WP_119780241.1">
    <property type="nucleotide sequence ID" value="NZ_QYUK01000011.1"/>
</dbReference>
<proteinExistence type="predicted"/>
<evidence type="ECO:0000256" key="1">
    <source>
        <dbReference type="SAM" id="MobiDB-lite"/>
    </source>
</evidence>
<keyword evidence="3" id="KW-1185">Reference proteome</keyword>
<name>A0A418WGD8_9PROT</name>
<dbReference type="Pfam" id="PF17124">
    <property type="entry name" value="ThiJ_like"/>
    <property type="match status" value="1"/>
</dbReference>
<comment type="caution">
    <text evidence="2">The sequence shown here is derived from an EMBL/GenBank/DDBJ whole genome shotgun (WGS) entry which is preliminary data.</text>
</comment>
<dbReference type="InterPro" id="IPR029062">
    <property type="entry name" value="Class_I_gatase-like"/>
</dbReference>